<dbReference type="OrthoDB" id="10352725at2759"/>
<reference evidence="2 3" key="1">
    <citation type="journal article" date="2010" name="BMC Genomics">
        <title>Genome analysis and comparative genomics of a Giardia intestinalis assemblage E isolate.</title>
        <authorList>
            <person name="Jerlstrom-Hultqvist J."/>
            <person name="Franzen O."/>
            <person name="Ankarklev J."/>
            <person name="Xu F."/>
            <person name="Nohynkova E."/>
            <person name="Andersson J.O."/>
            <person name="Svard S.G."/>
            <person name="Andersson B."/>
        </authorList>
    </citation>
    <scope>NUCLEOTIDE SEQUENCE [LARGE SCALE GENOMIC DNA]</scope>
    <source>
        <strain evidence="2 3">P15</strain>
    </source>
</reference>
<name>E1F522_GIAIA</name>
<proteinExistence type="predicted"/>
<accession>E1F522</accession>
<sequence length="250" mass="28422">MLRNHVRASKWRQSREQRILDSVKQSIEKKQTTNSQVSTYTFQRFKMSDLGPSALSPNPCRLLMSNFTSLGSAVSPHEITGRRLKSTLIERFKSKSPSLYNFKKQQHQPTQSLTLTPSPHKSEPDLNSTVKNITLSDLEPDSDLASQRQTNSETIEEFPNIKSAFTQDQLKQLKRTSDAAYTAIACSTIKSNVARDLTDLSILDNTPIFANTTRERLLMHMSREDIEQEALRSRFLENAGLKKKRSIPPI</sequence>
<dbReference type="EMBL" id="ACVC01000182">
    <property type="protein sequence ID" value="EFO62438.1"/>
    <property type="molecule type" value="Genomic_DNA"/>
</dbReference>
<evidence type="ECO:0000256" key="1">
    <source>
        <dbReference type="SAM" id="MobiDB-lite"/>
    </source>
</evidence>
<dbReference type="AlphaFoldDB" id="E1F522"/>
<evidence type="ECO:0000313" key="2">
    <source>
        <dbReference type="EMBL" id="EFO62438.1"/>
    </source>
</evidence>
<feature type="region of interest" description="Disordered" evidence="1">
    <location>
        <begin position="101"/>
        <end position="127"/>
    </location>
</feature>
<organism evidence="2 3">
    <name type="scientific">Giardia intestinalis (strain P15)</name>
    <name type="common">Giardia lamblia</name>
    <dbReference type="NCBI Taxonomy" id="658858"/>
    <lineage>
        <taxon>Eukaryota</taxon>
        <taxon>Metamonada</taxon>
        <taxon>Diplomonadida</taxon>
        <taxon>Hexamitidae</taxon>
        <taxon>Giardiinae</taxon>
        <taxon>Giardia</taxon>
    </lineage>
</organism>
<comment type="caution">
    <text evidence="2">The sequence shown here is derived from an EMBL/GenBank/DDBJ whole genome shotgun (WGS) entry which is preliminary data.</text>
</comment>
<evidence type="ECO:0000313" key="3">
    <source>
        <dbReference type="Proteomes" id="UP000008974"/>
    </source>
</evidence>
<dbReference type="Proteomes" id="UP000008974">
    <property type="component" value="Unassembled WGS sequence"/>
</dbReference>
<protein>
    <submittedName>
        <fullName evidence="2">Uncharacterized protein</fullName>
    </submittedName>
</protein>
<dbReference type="VEuPathDB" id="GiardiaDB:GLP15_2402"/>
<feature type="compositionally biased region" description="Polar residues" evidence="1">
    <location>
        <begin position="107"/>
        <end position="127"/>
    </location>
</feature>
<gene>
    <name evidence="2" type="ORF">GLP15_2402</name>
</gene>